<feature type="compositionally biased region" description="Basic and acidic residues" evidence="1">
    <location>
        <begin position="469"/>
        <end position="480"/>
    </location>
</feature>
<feature type="region of interest" description="Disordered" evidence="1">
    <location>
        <begin position="469"/>
        <end position="502"/>
    </location>
</feature>
<feature type="region of interest" description="Disordered" evidence="1">
    <location>
        <begin position="177"/>
        <end position="208"/>
    </location>
</feature>
<evidence type="ECO:0000256" key="1">
    <source>
        <dbReference type="SAM" id="MobiDB-lite"/>
    </source>
</evidence>
<organism evidence="2 3">
    <name type="scientific">Ophiocordyceps sinensis</name>
    <dbReference type="NCBI Taxonomy" id="72228"/>
    <lineage>
        <taxon>Eukaryota</taxon>
        <taxon>Fungi</taxon>
        <taxon>Dikarya</taxon>
        <taxon>Ascomycota</taxon>
        <taxon>Pezizomycotina</taxon>
        <taxon>Sordariomycetes</taxon>
        <taxon>Hypocreomycetidae</taxon>
        <taxon>Hypocreales</taxon>
        <taxon>Ophiocordycipitaceae</taxon>
        <taxon>Ophiocordyceps</taxon>
    </lineage>
</organism>
<name>A0A8H4PVH3_9HYPO</name>
<accession>A0A8H4PVH3</accession>
<protein>
    <submittedName>
        <fullName evidence="2">Uncharacterized protein</fullName>
    </submittedName>
</protein>
<evidence type="ECO:0000313" key="3">
    <source>
        <dbReference type="Proteomes" id="UP000557566"/>
    </source>
</evidence>
<proteinExistence type="predicted"/>
<evidence type="ECO:0000313" key="2">
    <source>
        <dbReference type="EMBL" id="KAF4511018.1"/>
    </source>
</evidence>
<feature type="compositionally biased region" description="Basic and acidic residues" evidence="1">
    <location>
        <begin position="187"/>
        <end position="197"/>
    </location>
</feature>
<reference evidence="2 3" key="1">
    <citation type="journal article" date="2020" name="Genome Biol. Evol.">
        <title>A new high-quality draft genome assembly of the Chinese cordyceps Ophiocordyceps sinensis.</title>
        <authorList>
            <person name="Shu R."/>
            <person name="Zhang J."/>
            <person name="Meng Q."/>
            <person name="Zhang H."/>
            <person name="Zhou G."/>
            <person name="Li M."/>
            <person name="Wu P."/>
            <person name="Zhao Y."/>
            <person name="Chen C."/>
            <person name="Qin Q."/>
        </authorList>
    </citation>
    <scope>NUCLEOTIDE SEQUENCE [LARGE SCALE GENOMIC DNA]</scope>
    <source>
        <strain evidence="2 3">IOZ07</strain>
    </source>
</reference>
<comment type="caution">
    <text evidence="2">The sequence shown here is derived from an EMBL/GenBank/DDBJ whole genome shotgun (WGS) entry which is preliminary data.</text>
</comment>
<dbReference type="EMBL" id="JAAVMX010000003">
    <property type="protein sequence ID" value="KAF4511018.1"/>
    <property type="molecule type" value="Genomic_DNA"/>
</dbReference>
<dbReference type="Proteomes" id="UP000557566">
    <property type="component" value="Unassembled WGS sequence"/>
</dbReference>
<sequence>MRWEAATALVPIVRCVTQGLADVERERNKATTWLSATICGLADAISFIPRGAPFAVVIHWALDVIRIVETGKRPSPAVPAEKLHESYTLGWTRVLEDGKSHFSSNSFIRNLTAEIDAQKLDVAVRASATVFELHAVSLYGNNTGPDAVSLHGNNTGPDAVSLHGNNTGPDAVSSYGNNFGPGIEGGDSEKNVDKAPDEEGDEVTDEDLATLEAVPDETEPLENDYPESLALQPVIDEAISNRTERLKKHKKEEIGKYLENKYKEYDEQFSASLKDYYFAVLQRQAVQQDSLRKPNLKGILSNPHSVAAQQKVRVEAGKLRDESMNKLRSHYPRGSGLFGLGPGPRPEMVGGELDKVFNMLNSCPSAVIDCLACPGAPCGLVTCDVLRAWGNTCLSADEARSRTRKQMEEYFNQGVMAWRNRAPSTDTSSFNDEGRRGYMMGVFAEMEAPNGAHKFDAFFDKDGQAKTEAAKGPDLCRSETGDQVSCDTPGAKPNGGPTFRGGGREEVAICRYMGGNPNELHVFSSPVHGLYPASNAPTPGSDGRPSPPSPKPQTCSNNDWTIRATAAATA</sequence>
<keyword evidence="3" id="KW-1185">Reference proteome</keyword>
<gene>
    <name evidence="2" type="ORF">G6O67_002856</name>
</gene>
<dbReference type="AlphaFoldDB" id="A0A8H4PVH3"/>
<feature type="compositionally biased region" description="Acidic residues" evidence="1">
    <location>
        <begin position="198"/>
        <end position="208"/>
    </location>
</feature>
<feature type="region of interest" description="Disordered" evidence="1">
    <location>
        <begin position="531"/>
        <end position="570"/>
    </location>
</feature>